<evidence type="ECO:0000256" key="8">
    <source>
        <dbReference type="ARBA" id="ARBA00022771"/>
    </source>
</evidence>
<keyword evidence="5" id="KW-0808">Transferase</keyword>
<dbReference type="GO" id="GO:0061630">
    <property type="term" value="F:ubiquitin protein ligase activity"/>
    <property type="evidence" value="ECO:0007669"/>
    <property type="project" value="UniProtKB-EC"/>
</dbReference>
<organism evidence="16">
    <name type="scientific">Lotus japonicus</name>
    <name type="common">Lotus corniculatus var. japonicus</name>
    <dbReference type="NCBI Taxonomy" id="34305"/>
    <lineage>
        <taxon>Eukaryota</taxon>
        <taxon>Viridiplantae</taxon>
        <taxon>Streptophyta</taxon>
        <taxon>Embryophyta</taxon>
        <taxon>Tracheophyta</taxon>
        <taxon>Spermatophyta</taxon>
        <taxon>Magnoliopsida</taxon>
        <taxon>eudicotyledons</taxon>
        <taxon>Gunneridae</taxon>
        <taxon>Pentapetalae</taxon>
        <taxon>rosids</taxon>
        <taxon>fabids</taxon>
        <taxon>Fabales</taxon>
        <taxon>Fabaceae</taxon>
        <taxon>Papilionoideae</taxon>
        <taxon>50 kb inversion clade</taxon>
        <taxon>NPAAA clade</taxon>
        <taxon>Hologalegina</taxon>
        <taxon>robinioid clade</taxon>
        <taxon>Loteae</taxon>
        <taxon>Lotus</taxon>
    </lineage>
</organism>
<evidence type="ECO:0000256" key="6">
    <source>
        <dbReference type="ARBA" id="ARBA00022692"/>
    </source>
</evidence>
<reference evidence="16" key="1">
    <citation type="submission" date="2012-05" db="EMBL/GenBank/DDBJ databases">
        <authorList>
            <person name="Krishnakumar V."/>
            <person name="Cheung F."/>
            <person name="Xiao Y."/>
            <person name="Chan A."/>
            <person name="Moskal W.A."/>
            <person name="Town C.D."/>
        </authorList>
    </citation>
    <scope>NUCLEOTIDE SEQUENCE</scope>
</reference>
<keyword evidence="15" id="KW-0732">Signal</keyword>
<proteinExistence type="evidence at transcript level"/>
<comment type="catalytic activity">
    <reaction evidence="1">
        <text>S-ubiquitinyl-[E2 ubiquitin-conjugating enzyme]-L-cysteine + [acceptor protein]-L-lysine = [E2 ubiquitin-conjugating enzyme]-L-cysteine + N(6)-ubiquitinyl-[acceptor protein]-L-lysine.</text>
        <dbReference type="EC" id="2.3.2.27"/>
    </reaction>
</comment>
<dbReference type="GO" id="GO:0016020">
    <property type="term" value="C:membrane"/>
    <property type="evidence" value="ECO:0007669"/>
    <property type="project" value="UniProtKB-SubCell"/>
</dbReference>
<evidence type="ECO:0000256" key="10">
    <source>
        <dbReference type="ARBA" id="ARBA00022833"/>
    </source>
</evidence>
<dbReference type="PANTHER" id="PTHR46279:SF12">
    <property type="entry name" value="RING-TYPE E3 UBIQUITIN TRANSFERASE"/>
    <property type="match status" value="1"/>
</dbReference>
<evidence type="ECO:0000256" key="15">
    <source>
        <dbReference type="SAM" id="SignalP"/>
    </source>
</evidence>
<keyword evidence="12 14" id="KW-0472">Membrane</keyword>
<evidence type="ECO:0000256" key="4">
    <source>
        <dbReference type="ARBA" id="ARBA00012483"/>
    </source>
</evidence>
<feature type="transmembrane region" description="Helical" evidence="14">
    <location>
        <begin position="195"/>
        <end position="217"/>
    </location>
</feature>
<comment type="subcellular location">
    <subcellularLocation>
        <location evidence="2">Membrane</location>
        <topology evidence="2">Single-pass membrane protein</topology>
    </subcellularLocation>
</comment>
<dbReference type="EC" id="2.3.2.27" evidence="4"/>
<evidence type="ECO:0000256" key="2">
    <source>
        <dbReference type="ARBA" id="ARBA00004167"/>
    </source>
</evidence>
<evidence type="ECO:0000256" key="12">
    <source>
        <dbReference type="ARBA" id="ARBA00023136"/>
    </source>
</evidence>
<evidence type="ECO:0000256" key="3">
    <source>
        <dbReference type="ARBA" id="ARBA00004906"/>
    </source>
</evidence>
<comment type="pathway">
    <text evidence="3">Protein modification; protein ubiquitination.</text>
</comment>
<evidence type="ECO:0000256" key="9">
    <source>
        <dbReference type="ARBA" id="ARBA00022786"/>
    </source>
</evidence>
<comment type="similarity">
    <text evidence="13">Belongs to the RING-type zinc finger family. ATL subfamily.</text>
</comment>
<dbReference type="GO" id="GO:0008270">
    <property type="term" value="F:zinc ion binding"/>
    <property type="evidence" value="ECO:0007669"/>
    <property type="project" value="UniProtKB-KW"/>
</dbReference>
<keyword evidence="10" id="KW-0862">Zinc</keyword>
<dbReference type="AlphaFoldDB" id="I3SN16"/>
<evidence type="ECO:0000256" key="5">
    <source>
        <dbReference type="ARBA" id="ARBA00022679"/>
    </source>
</evidence>
<evidence type="ECO:0000256" key="11">
    <source>
        <dbReference type="ARBA" id="ARBA00022989"/>
    </source>
</evidence>
<feature type="signal peptide" evidence="15">
    <location>
        <begin position="1"/>
        <end position="25"/>
    </location>
</feature>
<accession>I3SN16</accession>
<keyword evidence="8" id="KW-0863">Zinc-finger</keyword>
<protein>
    <recommendedName>
        <fullName evidence="4">RING-type E3 ubiquitin transferase</fullName>
        <ecNumber evidence="4">2.3.2.27</ecNumber>
    </recommendedName>
</protein>
<evidence type="ECO:0000256" key="1">
    <source>
        <dbReference type="ARBA" id="ARBA00000900"/>
    </source>
</evidence>
<evidence type="ECO:0000256" key="14">
    <source>
        <dbReference type="SAM" id="Phobius"/>
    </source>
</evidence>
<keyword evidence="6 14" id="KW-0812">Transmembrane</keyword>
<dbReference type="InterPro" id="IPR046948">
    <property type="entry name" value="ATL20-22-like"/>
</dbReference>
<dbReference type="EMBL" id="BT141864">
    <property type="protein sequence ID" value="AFK41658.1"/>
    <property type="molecule type" value="mRNA"/>
</dbReference>
<dbReference type="PANTHER" id="PTHR46279">
    <property type="entry name" value="RING/U-BOX SUPERFAMILY PROTEIN"/>
    <property type="match status" value="1"/>
</dbReference>
<evidence type="ECO:0000256" key="13">
    <source>
        <dbReference type="ARBA" id="ARBA00024209"/>
    </source>
</evidence>
<evidence type="ECO:0000313" key="16">
    <source>
        <dbReference type="EMBL" id="AFK41658.1"/>
    </source>
</evidence>
<keyword evidence="9" id="KW-0833">Ubl conjugation pathway</keyword>
<evidence type="ECO:0000256" key="7">
    <source>
        <dbReference type="ARBA" id="ARBA00022723"/>
    </source>
</evidence>
<keyword evidence="7" id="KW-0479">Metal-binding</keyword>
<feature type="chain" id="PRO_5003679412" description="RING-type E3 ubiquitin transferase" evidence="15">
    <location>
        <begin position="26"/>
        <end position="234"/>
    </location>
</feature>
<keyword evidence="11 14" id="KW-1133">Transmembrane helix</keyword>
<sequence length="234" mass="26953">MAAPIFLILFWVFTFSCSVFEVTHASPDIHYPFHIKGKQPQHDSHFELLQENTTTTIHFPSYGDLLVNSISYDTKNIYLADPKNCPHRVFMNLNLTLTPFQYYYVLKNYTYLNCSTKLSSPFIEIPCLSDSSYHVYTVDPALPVPGSCKGIKTVAIPFKYSPYRSDNSFGLRLTWDLHDSREEGNQTRDSYMTHYAVVGVIICVLVMVTLVSIKVHVSRRDFDKKERQLLLADF</sequence>
<name>I3SN16_LOTJA</name>